<proteinExistence type="predicted"/>
<dbReference type="PANTHER" id="PTHR43280">
    <property type="entry name" value="ARAC-FAMILY TRANSCRIPTIONAL REGULATOR"/>
    <property type="match status" value="1"/>
</dbReference>
<protein>
    <submittedName>
        <fullName evidence="5">AraC family transcriptional regulator</fullName>
    </submittedName>
</protein>
<dbReference type="InterPro" id="IPR009057">
    <property type="entry name" value="Homeodomain-like_sf"/>
</dbReference>
<keyword evidence="1" id="KW-0805">Transcription regulation</keyword>
<dbReference type="Pfam" id="PF12833">
    <property type="entry name" value="HTH_18"/>
    <property type="match status" value="1"/>
</dbReference>
<evidence type="ECO:0000256" key="2">
    <source>
        <dbReference type="ARBA" id="ARBA00023125"/>
    </source>
</evidence>
<organism evidence="5 6">
    <name type="scientific">Candidatus Aphodosoma intestinipullorum</name>
    <dbReference type="NCBI Taxonomy" id="2840674"/>
    <lineage>
        <taxon>Bacteria</taxon>
        <taxon>Pseudomonadati</taxon>
        <taxon>Bacteroidota</taxon>
        <taxon>Bacteroidia</taxon>
        <taxon>Bacteroidales</taxon>
        <taxon>Candidatus Aphodosoma</taxon>
    </lineage>
</organism>
<accession>A0A940DNA3</accession>
<name>A0A940DNA3_9BACT</name>
<keyword evidence="2" id="KW-0238">DNA-binding</keyword>
<comment type="caution">
    <text evidence="5">The sequence shown here is derived from an EMBL/GenBank/DDBJ whole genome shotgun (WGS) entry which is preliminary data.</text>
</comment>
<dbReference type="SMART" id="SM00342">
    <property type="entry name" value="HTH_ARAC"/>
    <property type="match status" value="1"/>
</dbReference>
<dbReference type="GO" id="GO:0043565">
    <property type="term" value="F:sequence-specific DNA binding"/>
    <property type="evidence" value="ECO:0007669"/>
    <property type="project" value="InterPro"/>
</dbReference>
<evidence type="ECO:0000313" key="6">
    <source>
        <dbReference type="Proteomes" id="UP000712007"/>
    </source>
</evidence>
<keyword evidence="3" id="KW-0804">Transcription</keyword>
<evidence type="ECO:0000313" key="5">
    <source>
        <dbReference type="EMBL" id="MBO8440379.1"/>
    </source>
</evidence>
<reference evidence="5" key="1">
    <citation type="submission" date="2020-10" db="EMBL/GenBank/DDBJ databases">
        <authorList>
            <person name="Gilroy R."/>
        </authorList>
    </citation>
    <scope>NUCLEOTIDE SEQUENCE</scope>
    <source>
        <strain evidence="5">3924</strain>
    </source>
</reference>
<feature type="domain" description="HTH araC/xylS-type" evidence="4">
    <location>
        <begin position="204"/>
        <end position="302"/>
    </location>
</feature>
<dbReference type="PANTHER" id="PTHR43280:SF32">
    <property type="entry name" value="TRANSCRIPTIONAL REGULATORY PROTEIN"/>
    <property type="match status" value="1"/>
</dbReference>
<gene>
    <name evidence="5" type="ORF">IAC51_06990</name>
</gene>
<reference evidence="5" key="2">
    <citation type="journal article" date="2021" name="PeerJ">
        <title>Extensive microbial diversity within the chicken gut microbiome revealed by metagenomics and culture.</title>
        <authorList>
            <person name="Gilroy R."/>
            <person name="Ravi A."/>
            <person name="Getino M."/>
            <person name="Pursley I."/>
            <person name="Horton D.L."/>
            <person name="Alikhan N.F."/>
            <person name="Baker D."/>
            <person name="Gharbi K."/>
            <person name="Hall N."/>
            <person name="Watson M."/>
            <person name="Adriaenssens E.M."/>
            <person name="Foster-Nyarko E."/>
            <person name="Jarju S."/>
            <person name="Secka A."/>
            <person name="Antonio M."/>
            <person name="Oren A."/>
            <person name="Chaudhuri R.R."/>
            <person name="La Ragione R."/>
            <person name="Hildebrand F."/>
            <person name="Pallen M.J."/>
        </authorList>
    </citation>
    <scope>NUCLEOTIDE SEQUENCE</scope>
    <source>
        <strain evidence="5">3924</strain>
    </source>
</reference>
<dbReference type="AlphaFoldDB" id="A0A940DNA3"/>
<evidence type="ECO:0000256" key="3">
    <source>
        <dbReference type="ARBA" id="ARBA00023163"/>
    </source>
</evidence>
<dbReference type="Gene3D" id="1.10.10.60">
    <property type="entry name" value="Homeodomain-like"/>
    <property type="match status" value="1"/>
</dbReference>
<dbReference type="PROSITE" id="PS01124">
    <property type="entry name" value="HTH_ARAC_FAMILY_2"/>
    <property type="match status" value="1"/>
</dbReference>
<sequence>MTSAELSKDIAGWFADAYEGRMPVQVESFDNELHIVKICGEARLSSSKASTDLYASMYINKGSVSITQDKETVTDHAPMFIDVLDIKAIDSIVFSHDFIGYIILLNHTFLKEATTEVFRRVGSELSTRHFNNPKTALNSEESENFCKTIEFLSRHIKEKNHTFQREILNTGVKLLFYELWDIETRRNGMKPRSTVNIHWDSITSHFMYLVHTHCHEHHDVTWYANKLCITPEKLTGVLKKLYGKTANVLIDETIMAEAKVFLRNPDLSIQEISEILSFADQSTFGKFFKRHSGVSPANYRKGKQ</sequence>
<dbReference type="InterPro" id="IPR018060">
    <property type="entry name" value="HTH_AraC"/>
</dbReference>
<evidence type="ECO:0000259" key="4">
    <source>
        <dbReference type="PROSITE" id="PS01124"/>
    </source>
</evidence>
<evidence type="ECO:0000256" key="1">
    <source>
        <dbReference type="ARBA" id="ARBA00023015"/>
    </source>
</evidence>
<dbReference type="GO" id="GO:0003700">
    <property type="term" value="F:DNA-binding transcription factor activity"/>
    <property type="evidence" value="ECO:0007669"/>
    <property type="project" value="InterPro"/>
</dbReference>
<dbReference type="Proteomes" id="UP000712007">
    <property type="component" value="Unassembled WGS sequence"/>
</dbReference>
<dbReference type="EMBL" id="JADIMV010000120">
    <property type="protein sequence ID" value="MBO8440379.1"/>
    <property type="molecule type" value="Genomic_DNA"/>
</dbReference>
<dbReference type="SUPFAM" id="SSF46689">
    <property type="entry name" value="Homeodomain-like"/>
    <property type="match status" value="1"/>
</dbReference>